<feature type="transmembrane region" description="Helical" evidence="1">
    <location>
        <begin position="55"/>
        <end position="74"/>
    </location>
</feature>
<proteinExistence type="predicted"/>
<dbReference type="Proteomes" id="UP000292554">
    <property type="component" value="Unassembled WGS sequence"/>
</dbReference>
<dbReference type="RefSeq" id="WP_131416754.1">
    <property type="nucleotide sequence ID" value="NZ_SJXE01000009.1"/>
</dbReference>
<name>A0ABY2AH94_9GAMM</name>
<evidence type="ECO:0000256" key="1">
    <source>
        <dbReference type="SAM" id="Phobius"/>
    </source>
</evidence>
<protein>
    <submittedName>
        <fullName evidence="2">DUF2798 domain-containing protein</fullName>
    </submittedName>
</protein>
<keyword evidence="1" id="KW-0812">Transmembrane</keyword>
<dbReference type="EMBL" id="SJXE01000009">
    <property type="protein sequence ID" value="TCI01968.1"/>
    <property type="molecule type" value="Genomic_DNA"/>
</dbReference>
<feature type="transmembrane region" description="Helical" evidence="1">
    <location>
        <begin position="12"/>
        <end position="35"/>
    </location>
</feature>
<reference evidence="2 3" key="1">
    <citation type="submission" date="2019-02" db="EMBL/GenBank/DDBJ databases">
        <title>Corallincola luteus sp. nov., a marine bacterium isolated from surface sediment of Bohai Sea in China.</title>
        <authorList>
            <person name="Ren Q."/>
        </authorList>
    </citation>
    <scope>NUCLEOTIDE SEQUENCE [LARGE SCALE GENOMIC DNA]</scope>
    <source>
        <strain evidence="2 3">DASS28</strain>
    </source>
</reference>
<evidence type="ECO:0000313" key="2">
    <source>
        <dbReference type="EMBL" id="TCI01968.1"/>
    </source>
</evidence>
<accession>A0ABY2AH94</accession>
<keyword evidence="3" id="KW-1185">Reference proteome</keyword>
<organism evidence="2 3">
    <name type="scientific">Corallincola luteus</name>
    <dbReference type="NCBI Taxonomy" id="1775177"/>
    <lineage>
        <taxon>Bacteria</taxon>
        <taxon>Pseudomonadati</taxon>
        <taxon>Pseudomonadota</taxon>
        <taxon>Gammaproteobacteria</taxon>
        <taxon>Alteromonadales</taxon>
        <taxon>Psychromonadaceae</taxon>
        <taxon>Corallincola</taxon>
    </lineage>
</organism>
<keyword evidence="1" id="KW-0472">Membrane</keyword>
<sequence length="83" mass="9519">MKKLPKKFQYPLIISMVMPTMLLGMPAIFAFRQLPGDSFQFKEWVNVWQSTVVEFVPFAFLLLVIVASTARLLVTKLLIENDA</sequence>
<keyword evidence="1" id="KW-1133">Transmembrane helix</keyword>
<comment type="caution">
    <text evidence="2">The sequence shown here is derived from an EMBL/GenBank/DDBJ whole genome shotgun (WGS) entry which is preliminary data.</text>
</comment>
<gene>
    <name evidence="2" type="ORF">EZV61_15425</name>
</gene>
<evidence type="ECO:0000313" key="3">
    <source>
        <dbReference type="Proteomes" id="UP000292554"/>
    </source>
</evidence>